<keyword evidence="3" id="KW-0472">Membrane</keyword>
<gene>
    <name evidence="4" type="ORF">DSM04_101122</name>
</gene>
<protein>
    <recommendedName>
        <fullName evidence="6">Glutamyl-tRNA synthetase</fullName>
    </recommendedName>
</protein>
<feature type="compositionally biased region" description="Low complexity" evidence="2">
    <location>
        <begin position="756"/>
        <end position="765"/>
    </location>
</feature>
<dbReference type="EMBL" id="QOVI01000001">
    <property type="protein sequence ID" value="RXG17938.1"/>
    <property type="molecule type" value="Genomic_DNA"/>
</dbReference>
<feature type="coiled-coil region" evidence="1">
    <location>
        <begin position="552"/>
        <end position="614"/>
    </location>
</feature>
<feature type="transmembrane region" description="Helical" evidence="3">
    <location>
        <begin position="21"/>
        <end position="48"/>
    </location>
</feature>
<feature type="compositionally biased region" description="Basic and acidic residues" evidence="2">
    <location>
        <begin position="698"/>
        <end position="731"/>
    </location>
</feature>
<reference evidence="4 5" key="1">
    <citation type="submission" date="2018-07" db="EMBL/GenBank/DDBJ databases">
        <title>Leeuwenhoekiella genomics.</title>
        <authorList>
            <person name="Tahon G."/>
            <person name="Willems A."/>
        </authorList>
    </citation>
    <scope>NUCLEOTIDE SEQUENCE [LARGE SCALE GENOMIC DNA]</scope>
    <source>
        <strain evidence="4 5">R-50232</strain>
    </source>
</reference>
<feature type="coiled-coil region" evidence="1">
    <location>
        <begin position="493"/>
        <end position="523"/>
    </location>
</feature>
<feature type="region of interest" description="Disordered" evidence="2">
    <location>
        <begin position="1062"/>
        <end position="1092"/>
    </location>
</feature>
<feature type="transmembrane region" description="Helical" evidence="3">
    <location>
        <begin position="54"/>
        <end position="76"/>
    </location>
</feature>
<evidence type="ECO:0000313" key="4">
    <source>
        <dbReference type="EMBL" id="RXG17938.1"/>
    </source>
</evidence>
<dbReference type="OrthoDB" id="9812498at2"/>
<sequence>MEALEQKLEQFINKYYKNEILRGLLFFIAIGLTYVLLIVGIEYFFWLSTWGRAFLFWSFVGVEMLLIFRLILVPLFRLFKLSKGIDYNSASKLIGNHFPEVRDKLLNTLQLKNTPGDSDLIEASILQKSKELERVPFSLAINYKKNAKYIKYALIPVLVFVAISLSKGTSFFSESAERVIDYKTEYIPPAPFQFLLLNEDQNVIEGKSFEILTKVEGDKIPEEVSIELNGITYLMKNRGGGRFAYMVEQANEDLNFRFSGNGFNSSTYNFSVVKTPLISDFKMQLDFPAYLNRISETIQNTGSVTIPEGTKISWNIDTRNADKLEWISDSIYLFDQQKETFGFAKRFFNNSTYSIATSNSNLQRYEELNYKIDVIRDAYPELELTIKKDSVNDTQTYFRGIVSDDYGLKDLKLVYYIDNQLYSKKTKLISINPSTVDQFYAAFPGNLELDKGVSYSYYFEVRDNDAPHGYKSTRSEVQTYASLSQDEAIEKQLELQENSIKGLDKSVSKMQEQERDLKELQYLQKEKNSLDFNDKRKLKSFLQRQKTQEDLMKSYSEKLKNSLSELDKLSEEKSPASQLLKKRIENNEKQLEEQEKLLEELDKLQDMMDDEELKERLDKMSKNSKNSSRSMEQLLELTKRFFIQTKADRIGRQLKKIGEEQTKEGLKNEASSSGKQKELNKDFQDLKEELNNLDTENEELKQPMKLPENEDQKKDIEKEQQEALDKLESDPKNTQSQEQKDAKSNQKNAGKKMQKMGEQMMQQMSAGGGGAQQLEEDVEMLRQILDNLMVFSFDQEDLKDKFQNINNSNPAFSKYLVRQNTLKENFKHIDDSLFVLSLRNPILEEDINKELTSITYNLDQTLERLADNDVVKGVSSQQYVFAGANKLADMLSDILDNMNQQLSLAMGSGSNGMPLPIPKGGGGSGKQLSDIIMSQEELQEKLGENDSGDKKGQGKEQGNEGSSGKKGSAKEDANGKNSGDQNGAGGDGENGISEAELARQYEVYKQQEAIRNQLQDLIDKNGLGKEAKKALEQLDQIQEDLLSGNSQNAQKRMSDVIQQFLKLKDAENEKDKNNQRESNSNTASFKNDTNNALPEIKKYFNSQEILNRDKLPLDAYYKLRVKEYFKESND</sequence>
<evidence type="ECO:0000313" key="5">
    <source>
        <dbReference type="Proteomes" id="UP000289821"/>
    </source>
</evidence>
<feature type="region of interest" description="Disordered" evidence="2">
    <location>
        <begin position="905"/>
        <end position="927"/>
    </location>
</feature>
<dbReference type="RefSeq" id="WP_128759534.1">
    <property type="nucleotide sequence ID" value="NZ_QOVI01000001.1"/>
</dbReference>
<feature type="region of interest" description="Disordered" evidence="2">
    <location>
        <begin position="694"/>
        <end position="770"/>
    </location>
</feature>
<feature type="region of interest" description="Disordered" evidence="2">
    <location>
        <begin position="940"/>
        <end position="991"/>
    </location>
</feature>
<comment type="caution">
    <text evidence="4">The sequence shown here is derived from an EMBL/GenBank/DDBJ whole genome shotgun (WGS) entry which is preliminary data.</text>
</comment>
<evidence type="ECO:0000256" key="3">
    <source>
        <dbReference type="SAM" id="Phobius"/>
    </source>
</evidence>
<organism evidence="4 5">
    <name type="scientific">Leeuwenhoekiella aestuarii</name>
    <dbReference type="NCBI Taxonomy" id="2249426"/>
    <lineage>
        <taxon>Bacteria</taxon>
        <taxon>Pseudomonadati</taxon>
        <taxon>Bacteroidota</taxon>
        <taxon>Flavobacteriia</taxon>
        <taxon>Flavobacteriales</taxon>
        <taxon>Flavobacteriaceae</taxon>
        <taxon>Leeuwenhoekiella</taxon>
    </lineage>
</organism>
<evidence type="ECO:0000256" key="1">
    <source>
        <dbReference type="SAM" id="Coils"/>
    </source>
</evidence>
<evidence type="ECO:0008006" key="6">
    <source>
        <dbReference type="Google" id="ProtNLM"/>
    </source>
</evidence>
<keyword evidence="3" id="KW-0812">Transmembrane</keyword>
<evidence type="ECO:0000256" key="2">
    <source>
        <dbReference type="SAM" id="MobiDB-lite"/>
    </source>
</evidence>
<keyword evidence="1" id="KW-0175">Coiled coil</keyword>
<dbReference type="AlphaFoldDB" id="A0A4Q0NZP0"/>
<dbReference type="Proteomes" id="UP000289821">
    <property type="component" value="Unassembled WGS sequence"/>
</dbReference>
<keyword evidence="5" id="KW-1185">Reference proteome</keyword>
<name>A0A4Q0NZP0_9FLAO</name>
<proteinExistence type="predicted"/>
<feature type="compositionally biased region" description="Basic and acidic residues" evidence="2">
    <location>
        <begin position="940"/>
        <end position="958"/>
    </location>
</feature>
<keyword evidence="3" id="KW-1133">Transmembrane helix</keyword>
<accession>A0A4Q0NZP0</accession>
<feature type="compositionally biased region" description="Polar residues" evidence="2">
    <location>
        <begin position="1076"/>
        <end position="1092"/>
    </location>
</feature>
<feature type="compositionally biased region" description="Basic and acidic residues" evidence="2">
    <location>
        <begin position="1062"/>
        <end position="1075"/>
    </location>
</feature>
<feature type="transmembrane region" description="Helical" evidence="3">
    <location>
        <begin position="149"/>
        <end position="166"/>
    </location>
</feature>